<keyword evidence="5 8" id="KW-0812">Transmembrane</keyword>
<evidence type="ECO:0000313" key="10">
    <source>
        <dbReference type="EMBL" id="KIX84734.1"/>
    </source>
</evidence>
<feature type="transmembrane region" description="Helical" evidence="8">
    <location>
        <begin position="135"/>
        <end position="158"/>
    </location>
</feature>
<dbReference type="PANTHER" id="PTHR43848">
    <property type="entry name" value="PUTRESCINE TRANSPORT SYSTEM PERMEASE PROTEIN POTI"/>
    <property type="match status" value="1"/>
</dbReference>
<evidence type="ECO:0000256" key="2">
    <source>
        <dbReference type="ARBA" id="ARBA00007069"/>
    </source>
</evidence>
<dbReference type="SUPFAM" id="SSF161098">
    <property type="entry name" value="MetI-like"/>
    <property type="match status" value="1"/>
</dbReference>
<organism evidence="10 11">
    <name type="scientific">Thermus filiformis</name>
    <dbReference type="NCBI Taxonomy" id="276"/>
    <lineage>
        <taxon>Bacteria</taxon>
        <taxon>Thermotogati</taxon>
        <taxon>Deinococcota</taxon>
        <taxon>Deinococci</taxon>
        <taxon>Thermales</taxon>
        <taxon>Thermaceae</taxon>
        <taxon>Thermus</taxon>
    </lineage>
</organism>
<dbReference type="Gene3D" id="1.10.3720.10">
    <property type="entry name" value="MetI-like"/>
    <property type="match status" value="1"/>
</dbReference>
<feature type="transmembrane region" description="Helical" evidence="8">
    <location>
        <begin position="12"/>
        <end position="30"/>
    </location>
</feature>
<keyword evidence="7 8" id="KW-0472">Membrane</keyword>
<dbReference type="RefSeq" id="WP_038066983.1">
    <property type="nucleotide sequence ID" value="NZ_JPSL02000036.1"/>
</dbReference>
<dbReference type="Proteomes" id="UP000030364">
    <property type="component" value="Unassembled WGS sequence"/>
</dbReference>
<evidence type="ECO:0000256" key="7">
    <source>
        <dbReference type="ARBA" id="ARBA00023136"/>
    </source>
</evidence>
<keyword evidence="4" id="KW-1003">Cell membrane</keyword>
<dbReference type="GO" id="GO:0055085">
    <property type="term" value="P:transmembrane transport"/>
    <property type="evidence" value="ECO:0007669"/>
    <property type="project" value="InterPro"/>
</dbReference>
<keyword evidence="6 8" id="KW-1133">Transmembrane helix</keyword>
<feature type="transmembrane region" description="Helical" evidence="8">
    <location>
        <begin position="101"/>
        <end position="123"/>
    </location>
</feature>
<dbReference type="InterPro" id="IPR035906">
    <property type="entry name" value="MetI-like_sf"/>
</dbReference>
<protein>
    <submittedName>
        <fullName evidence="10">ABC transporter permease</fullName>
    </submittedName>
</protein>
<feature type="transmembrane region" description="Helical" evidence="8">
    <location>
        <begin position="64"/>
        <end position="85"/>
    </location>
</feature>
<dbReference type="InterPro" id="IPR051789">
    <property type="entry name" value="Bact_Polyamine_Transport"/>
</dbReference>
<comment type="similarity">
    <text evidence="2">Belongs to the binding-protein-dependent transport system permease family. CysTW subfamily.</text>
</comment>
<feature type="transmembrane region" description="Helical" evidence="8">
    <location>
        <begin position="237"/>
        <end position="255"/>
    </location>
</feature>
<sequence>MRPSWLTRGVALGALAFLYLPMLAVAMFSFNRTRYGLGWTGFTLDWYARLFQNPTILEATRNTFLLALLSTLLATLLGTLLALGVERHPFSRRARAQLETLLYLPVVTPDLILAAALVVAFGFLRRFFSLFDPGLPAMVVGHVTFQVAFVALVVMSRLKSLPRELDEAARDLYASYPYYLRRVLLPLLAPGVVAGAMLAFTLSLDDFVISFFTAGPTSQTLPLLIYASTRRGITPEIHAISTLLFLLTLVLVLSAERFTRRTA</sequence>
<dbReference type="AlphaFoldDB" id="A0A0D6X9Y4"/>
<proteinExistence type="inferred from homology"/>
<reference evidence="10 11" key="1">
    <citation type="journal article" date="2015" name="Genome Announc.">
        <title>Draft Genome Sequence of the Thermophile Thermus filiformis ATCC 43280, Producer of Carotenoid-(Di)glucoside-Branched Fatty Acid (Di)esters and Source of Hyperthermostable Enzymes of Biotechnological Interest.</title>
        <authorList>
            <person name="Mandelli F."/>
            <person name="Oliveira Ramires B."/>
            <person name="Couger M.B."/>
            <person name="Paixao D.A."/>
            <person name="Camilo C.M."/>
            <person name="Polikarpov I."/>
            <person name="Prade R."/>
            <person name="Riano-Pachon D.M."/>
            <person name="Squina F.M."/>
        </authorList>
    </citation>
    <scope>NUCLEOTIDE SEQUENCE [LARGE SCALE GENOMIC DNA]</scope>
    <source>
        <strain evidence="10 11">ATCC 43280</strain>
    </source>
</reference>
<dbReference type="GO" id="GO:0005886">
    <property type="term" value="C:plasma membrane"/>
    <property type="evidence" value="ECO:0007669"/>
    <property type="project" value="UniProtKB-SubCell"/>
</dbReference>
<comment type="subcellular location">
    <subcellularLocation>
        <location evidence="1 8">Cell membrane</location>
        <topology evidence="1 8">Multi-pass membrane protein</topology>
    </subcellularLocation>
</comment>
<comment type="caution">
    <text evidence="10">The sequence shown here is derived from an EMBL/GenBank/DDBJ whole genome shotgun (WGS) entry which is preliminary data.</text>
</comment>
<dbReference type="Pfam" id="PF00528">
    <property type="entry name" value="BPD_transp_1"/>
    <property type="match status" value="1"/>
</dbReference>
<dbReference type="EMBL" id="JPSL02000036">
    <property type="protein sequence ID" value="KIX84734.1"/>
    <property type="molecule type" value="Genomic_DNA"/>
</dbReference>
<dbReference type="PANTHER" id="PTHR43848:SF2">
    <property type="entry name" value="PUTRESCINE TRANSPORT SYSTEM PERMEASE PROTEIN POTI"/>
    <property type="match status" value="1"/>
</dbReference>
<evidence type="ECO:0000313" key="11">
    <source>
        <dbReference type="Proteomes" id="UP000030364"/>
    </source>
</evidence>
<evidence type="ECO:0000256" key="1">
    <source>
        <dbReference type="ARBA" id="ARBA00004651"/>
    </source>
</evidence>
<evidence type="ECO:0000256" key="4">
    <source>
        <dbReference type="ARBA" id="ARBA00022475"/>
    </source>
</evidence>
<accession>A0A0D6X9Y4</accession>
<dbReference type="InterPro" id="IPR000515">
    <property type="entry name" value="MetI-like"/>
</dbReference>
<dbReference type="STRING" id="276.THFILI_01715"/>
<feature type="domain" description="ABC transmembrane type-1" evidence="9">
    <location>
        <begin position="60"/>
        <end position="255"/>
    </location>
</feature>
<evidence type="ECO:0000256" key="3">
    <source>
        <dbReference type="ARBA" id="ARBA00022448"/>
    </source>
</evidence>
<keyword evidence="3 8" id="KW-0813">Transport</keyword>
<evidence type="ECO:0000256" key="5">
    <source>
        <dbReference type="ARBA" id="ARBA00022692"/>
    </source>
</evidence>
<evidence type="ECO:0000256" key="8">
    <source>
        <dbReference type="RuleBase" id="RU363032"/>
    </source>
</evidence>
<dbReference type="CDD" id="cd06261">
    <property type="entry name" value="TM_PBP2"/>
    <property type="match status" value="1"/>
</dbReference>
<feature type="transmembrane region" description="Helical" evidence="8">
    <location>
        <begin position="179"/>
        <end position="201"/>
    </location>
</feature>
<evidence type="ECO:0000256" key="6">
    <source>
        <dbReference type="ARBA" id="ARBA00022989"/>
    </source>
</evidence>
<keyword evidence="11" id="KW-1185">Reference proteome</keyword>
<name>A0A0D6X9Y4_THEFI</name>
<evidence type="ECO:0000259" key="9">
    <source>
        <dbReference type="PROSITE" id="PS50928"/>
    </source>
</evidence>
<dbReference type="PROSITE" id="PS50928">
    <property type="entry name" value="ABC_TM1"/>
    <property type="match status" value="1"/>
</dbReference>
<gene>
    <name evidence="10" type="ORF">THFILI_01715</name>
</gene>